<dbReference type="EMBL" id="JACJJG010000148">
    <property type="protein sequence ID" value="MBM6674885.1"/>
    <property type="molecule type" value="Genomic_DNA"/>
</dbReference>
<gene>
    <name evidence="2" type="ORF">H6A34_13535</name>
</gene>
<organism evidence="2 3">
    <name type="scientific">Marseilla massiliensis</name>
    <dbReference type="NCBI Taxonomy" id="1841864"/>
    <lineage>
        <taxon>Bacteria</taxon>
        <taxon>Pseudomonadati</taxon>
        <taxon>Bacteroidota</taxon>
        <taxon>Bacteroidia</taxon>
        <taxon>Bacteroidales</taxon>
        <taxon>Prevotellaceae</taxon>
        <taxon>Marseilla</taxon>
    </lineage>
</organism>
<feature type="signal peptide" evidence="1">
    <location>
        <begin position="1"/>
        <end position="22"/>
    </location>
</feature>
<feature type="chain" id="PRO_5036874912" description="Tetratricopeptide repeat protein" evidence="1">
    <location>
        <begin position="23"/>
        <end position="719"/>
    </location>
</feature>
<comment type="caution">
    <text evidence="2">The sequence shown here is derived from an EMBL/GenBank/DDBJ whole genome shotgun (WGS) entry which is preliminary data.</text>
</comment>
<reference evidence="2" key="1">
    <citation type="submission" date="2020-08" db="EMBL/GenBank/DDBJ databases">
        <authorList>
            <person name="Cejkova D."/>
            <person name="Kubasova T."/>
            <person name="Jahodarova E."/>
            <person name="Rychlik I."/>
        </authorList>
    </citation>
    <scope>NUCLEOTIDE SEQUENCE</scope>
    <source>
        <strain evidence="2">An824</strain>
    </source>
</reference>
<proteinExistence type="predicted"/>
<evidence type="ECO:0000313" key="2">
    <source>
        <dbReference type="EMBL" id="MBM6674885.1"/>
    </source>
</evidence>
<evidence type="ECO:0008006" key="4">
    <source>
        <dbReference type="Google" id="ProtNLM"/>
    </source>
</evidence>
<sequence>MKKYLIAILLGASLCTDAPACAPERPTHNAYMFSVFRRERMQSPFAQDMNKWWKAYADNLRSDDPEYYKNNTDTLRAIAESKGDKGMLDYMRLLDGYLRVSDAMSMDAWDYPTKEELDERDSILHRILKEAQAHKGRHMREQFALITMRANMLLGRDKANMLFWTATASKLPSGVWRDVCRNIYARALLNSGLRRAACEIYAEQGDMQSIKWCLRGYRNLAGIKKVYAEDPDAYTLLYLVQDFVNNVQETCDAYTTGNPDMQWLRIKGAEPVMRNDAAAFVSFADKVLADGKTSSPCLWQSAAAMVRYLLGDYSDAMRRADEAADMKGSRRMKDNARCIRLLVRATTDTLDGDFTAWMADEFRWLDKKIDEERDNPQEYANHYTDVKERLAYRVLAPRYMAEGRQAAALALYGMMEENQLDFETDGEHGDKDFIWRGDWAWNKDYTAWNEYFEQLSGMPADSIAAYYAYLTSAKTDVFEHYVAQQVYQNKDYYNDLIGTRYMAEGRFADALPYLERVSLDYLPKQNISWYMANRSYMSPRWFVRQLPNVADTDGPEKAVPTENIKVRFCKDMIELQGQYNLAPAGEQRDIRAYELATRYYQASCYGDCWFLTHYAKSVNDSARAGELDFARKAQEYLTESSRSSNLQIQYESLYALAYTDTDPWYTASYDPEYNLVVTPRPASSQYKALSALAKFADEHPQAVDEHTTKCDVLKRFEGM</sequence>
<keyword evidence="1" id="KW-0732">Signal</keyword>
<accession>A0A938WVL2</accession>
<dbReference type="RefSeq" id="WP_205105950.1">
    <property type="nucleotide sequence ID" value="NZ_JACJJG010000148.1"/>
</dbReference>
<evidence type="ECO:0000256" key="1">
    <source>
        <dbReference type="SAM" id="SignalP"/>
    </source>
</evidence>
<dbReference type="AlphaFoldDB" id="A0A938WVL2"/>
<evidence type="ECO:0000313" key="3">
    <source>
        <dbReference type="Proteomes" id="UP000706891"/>
    </source>
</evidence>
<name>A0A938WVL2_9BACT</name>
<reference evidence="2" key="2">
    <citation type="journal article" date="2021" name="Sci. Rep.">
        <title>The distribution of antibiotic resistance genes in chicken gut microbiota commensals.</title>
        <authorList>
            <person name="Juricova H."/>
            <person name="Matiasovicova J."/>
            <person name="Kubasova T."/>
            <person name="Cejkova D."/>
            <person name="Rychlik I."/>
        </authorList>
    </citation>
    <scope>NUCLEOTIDE SEQUENCE</scope>
    <source>
        <strain evidence="2">An824</strain>
    </source>
</reference>
<dbReference type="Proteomes" id="UP000706891">
    <property type="component" value="Unassembled WGS sequence"/>
</dbReference>
<keyword evidence="3" id="KW-1185">Reference proteome</keyword>
<protein>
    <recommendedName>
        <fullName evidence="4">Tetratricopeptide repeat protein</fullName>
    </recommendedName>
</protein>